<dbReference type="InterPro" id="IPR000644">
    <property type="entry name" value="CBS_dom"/>
</dbReference>
<proteinExistence type="predicted"/>
<evidence type="ECO:0000313" key="4">
    <source>
        <dbReference type="EMBL" id="QTD51379.1"/>
    </source>
</evidence>
<keyword evidence="5" id="KW-1185">Reference proteome</keyword>
<keyword evidence="1 2" id="KW-0129">CBS domain</keyword>
<dbReference type="PANTHER" id="PTHR43080">
    <property type="entry name" value="CBS DOMAIN-CONTAINING PROTEIN CBSX3, MITOCHONDRIAL"/>
    <property type="match status" value="1"/>
</dbReference>
<dbReference type="EMBL" id="CP071793">
    <property type="protein sequence ID" value="QTD51379.1"/>
    <property type="molecule type" value="Genomic_DNA"/>
</dbReference>
<name>A0A8A4TN10_SULCO</name>
<evidence type="ECO:0000256" key="1">
    <source>
        <dbReference type="ARBA" id="ARBA00023122"/>
    </source>
</evidence>
<reference evidence="4" key="1">
    <citation type="submission" date="2021-03" db="EMBL/GenBank/DDBJ databases">
        <title>Acanthopleuribacteraceae sp. M133.</title>
        <authorList>
            <person name="Wang G."/>
        </authorList>
    </citation>
    <scope>NUCLEOTIDE SEQUENCE</scope>
    <source>
        <strain evidence="4">M133</strain>
    </source>
</reference>
<dbReference type="Proteomes" id="UP000663929">
    <property type="component" value="Chromosome"/>
</dbReference>
<evidence type="ECO:0000259" key="3">
    <source>
        <dbReference type="PROSITE" id="PS51371"/>
    </source>
</evidence>
<evidence type="ECO:0000256" key="2">
    <source>
        <dbReference type="PROSITE-ProRule" id="PRU00703"/>
    </source>
</evidence>
<sequence length="163" mass="18615">MVASYQGKLQSVTRESYPHVEQFMSRSFVTVTPDTDIYLAMDLILGRSSSAAMVVDSEKDRNLLGIVSEKDMLRIVTQNSYENESHGGPVSLFMTEHDKIISVTPHTGLNEVAQHFLDYPFKKIPVLEDTRLVGIVRRWDVLRVVCDFHKKRLKYMKQAATSH</sequence>
<gene>
    <name evidence="4" type="ORF">J3U87_02825</name>
</gene>
<dbReference type="Pfam" id="PF00571">
    <property type="entry name" value="CBS"/>
    <property type="match status" value="2"/>
</dbReference>
<dbReference type="PROSITE" id="PS51371">
    <property type="entry name" value="CBS"/>
    <property type="match status" value="2"/>
</dbReference>
<dbReference type="AlphaFoldDB" id="A0A8A4TN10"/>
<dbReference type="SUPFAM" id="SSF54631">
    <property type="entry name" value="CBS-domain pair"/>
    <property type="match status" value="1"/>
</dbReference>
<dbReference type="KEGG" id="scor:J3U87_02825"/>
<protein>
    <submittedName>
        <fullName evidence="4">CBS domain-containing protein</fullName>
    </submittedName>
</protein>
<dbReference type="PANTHER" id="PTHR43080:SF26">
    <property type="entry name" value="REGULATORY PROTEIN"/>
    <property type="match status" value="1"/>
</dbReference>
<accession>A0A8A4TN10</accession>
<dbReference type="InterPro" id="IPR046342">
    <property type="entry name" value="CBS_dom_sf"/>
</dbReference>
<feature type="domain" description="CBS" evidence="3">
    <location>
        <begin position="94"/>
        <end position="151"/>
    </location>
</feature>
<dbReference type="SMART" id="SM00116">
    <property type="entry name" value="CBS"/>
    <property type="match status" value="2"/>
</dbReference>
<dbReference type="Gene3D" id="3.10.580.10">
    <property type="entry name" value="CBS-domain"/>
    <property type="match status" value="1"/>
</dbReference>
<evidence type="ECO:0000313" key="5">
    <source>
        <dbReference type="Proteomes" id="UP000663929"/>
    </source>
</evidence>
<dbReference type="InterPro" id="IPR051257">
    <property type="entry name" value="Diverse_CBS-Domain"/>
</dbReference>
<feature type="domain" description="CBS" evidence="3">
    <location>
        <begin position="24"/>
        <end position="85"/>
    </location>
</feature>
<organism evidence="4 5">
    <name type="scientific">Sulfidibacter corallicola</name>
    <dbReference type="NCBI Taxonomy" id="2818388"/>
    <lineage>
        <taxon>Bacteria</taxon>
        <taxon>Pseudomonadati</taxon>
        <taxon>Acidobacteriota</taxon>
        <taxon>Holophagae</taxon>
        <taxon>Acanthopleuribacterales</taxon>
        <taxon>Acanthopleuribacteraceae</taxon>
        <taxon>Sulfidibacter</taxon>
    </lineage>
</organism>
<dbReference type="RefSeq" id="WP_237381510.1">
    <property type="nucleotide sequence ID" value="NZ_CP071793.1"/>
</dbReference>